<dbReference type="InterPro" id="IPR010065">
    <property type="entry name" value="AA_ABC_transptr_permease_3TM"/>
</dbReference>
<dbReference type="SUPFAM" id="SSF161098">
    <property type="entry name" value="MetI-like"/>
    <property type="match status" value="1"/>
</dbReference>
<protein>
    <submittedName>
        <fullName evidence="9">ABC transporter permease</fullName>
    </submittedName>
</protein>
<keyword evidence="7 8" id="KW-0472">Membrane</keyword>
<keyword evidence="5 8" id="KW-0812">Transmembrane</keyword>
<evidence type="ECO:0000256" key="7">
    <source>
        <dbReference type="ARBA" id="ARBA00023136"/>
    </source>
</evidence>
<dbReference type="EMBL" id="CP023284">
    <property type="protein sequence ID" value="ATA54979.1"/>
    <property type="molecule type" value="Genomic_DNA"/>
</dbReference>
<dbReference type="InterPro" id="IPR035906">
    <property type="entry name" value="MetI-like_sf"/>
</dbReference>
<dbReference type="PROSITE" id="PS50928">
    <property type="entry name" value="ABC_TM1"/>
    <property type="match status" value="1"/>
</dbReference>
<evidence type="ECO:0000256" key="1">
    <source>
        <dbReference type="ARBA" id="ARBA00004429"/>
    </source>
</evidence>
<dbReference type="GO" id="GO:0043190">
    <property type="term" value="C:ATP-binding cassette (ABC) transporter complex"/>
    <property type="evidence" value="ECO:0007669"/>
    <property type="project" value="InterPro"/>
</dbReference>
<evidence type="ECO:0000313" key="9">
    <source>
        <dbReference type="EMBL" id="ATA54979.1"/>
    </source>
</evidence>
<dbReference type="InterPro" id="IPR043429">
    <property type="entry name" value="ArtM/GltK/GlnP/TcyL/YhdX-like"/>
</dbReference>
<dbReference type="GO" id="GO:0022857">
    <property type="term" value="F:transmembrane transporter activity"/>
    <property type="evidence" value="ECO:0007669"/>
    <property type="project" value="InterPro"/>
</dbReference>
<dbReference type="Gene3D" id="1.10.3720.10">
    <property type="entry name" value="MetI-like"/>
    <property type="match status" value="1"/>
</dbReference>
<name>A0A250DLX6_9BURK</name>
<feature type="transmembrane region" description="Helical" evidence="8">
    <location>
        <begin position="93"/>
        <end position="114"/>
    </location>
</feature>
<evidence type="ECO:0000256" key="8">
    <source>
        <dbReference type="RuleBase" id="RU363032"/>
    </source>
</evidence>
<dbReference type="PANTHER" id="PTHR30614:SF21">
    <property type="entry name" value="AMINO ACID ABC TRANSPORTER PERMEASE"/>
    <property type="match status" value="1"/>
</dbReference>
<dbReference type="Pfam" id="PF00528">
    <property type="entry name" value="BPD_transp_1"/>
    <property type="match status" value="1"/>
</dbReference>
<comment type="similarity">
    <text evidence="2">Belongs to the binding-protein-dependent transport system permease family. HisMQ subfamily.</text>
</comment>
<dbReference type="AlphaFoldDB" id="A0A250DLX6"/>
<evidence type="ECO:0000313" key="10">
    <source>
        <dbReference type="Proteomes" id="UP000217154"/>
    </source>
</evidence>
<accession>A0A250DLX6</accession>
<dbReference type="Proteomes" id="UP000217154">
    <property type="component" value="Chromosome"/>
</dbReference>
<keyword evidence="3 8" id="KW-0813">Transport</keyword>
<reference evidence="9 10" key="1">
    <citation type="submission" date="2017-09" db="EMBL/GenBank/DDBJ databases">
        <title>The diverse metabolic capabilities of V. boronicumulans make it an excellent choice for continued studies on novel biodegradation.</title>
        <authorList>
            <person name="Sun S."/>
        </authorList>
    </citation>
    <scope>NUCLEOTIDE SEQUENCE [LARGE SCALE GENOMIC DNA]</scope>
    <source>
        <strain evidence="9 10">J1</strain>
    </source>
</reference>
<keyword evidence="4" id="KW-1003">Cell membrane</keyword>
<evidence type="ECO:0000256" key="2">
    <source>
        <dbReference type="ARBA" id="ARBA00010072"/>
    </source>
</evidence>
<keyword evidence="6 8" id="KW-1133">Transmembrane helix</keyword>
<gene>
    <name evidence="9" type="ORF">CKY39_18505</name>
</gene>
<dbReference type="CDD" id="cd06261">
    <property type="entry name" value="TM_PBP2"/>
    <property type="match status" value="1"/>
</dbReference>
<dbReference type="RefSeq" id="WP_095745447.1">
    <property type="nucleotide sequence ID" value="NZ_BKDI01000001.1"/>
</dbReference>
<feature type="transmembrane region" description="Helical" evidence="8">
    <location>
        <begin position="63"/>
        <end position="87"/>
    </location>
</feature>
<comment type="subcellular location">
    <subcellularLocation>
        <location evidence="1">Cell inner membrane</location>
        <topology evidence="1">Multi-pass membrane protein</topology>
    </subcellularLocation>
    <subcellularLocation>
        <location evidence="8">Cell membrane</location>
        <topology evidence="8">Multi-pass membrane protein</topology>
    </subcellularLocation>
</comment>
<dbReference type="GO" id="GO:0006865">
    <property type="term" value="P:amino acid transport"/>
    <property type="evidence" value="ECO:0007669"/>
    <property type="project" value="TreeGrafter"/>
</dbReference>
<evidence type="ECO:0000256" key="6">
    <source>
        <dbReference type="ARBA" id="ARBA00022989"/>
    </source>
</evidence>
<dbReference type="KEGG" id="vbo:CKY39_18505"/>
<dbReference type="PANTHER" id="PTHR30614">
    <property type="entry name" value="MEMBRANE COMPONENT OF AMINO ACID ABC TRANSPORTER"/>
    <property type="match status" value="1"/>
</dbReference>
<dbReference type="NCBIfam" id="TIGR01726">
    <property type="entry name" value="HEQRo_perm_3TM"/>
    <property type="match status" value="1"/>
</dbReference>
<sequence>MTDALHMLWDSLPYLLWGAFPQGELGGAALTVLLSAGSGIASALLGLAWGIGLAMARGPLKRVLTLGLAFLRAIPVLMLIFWTYFLLPFALGVSVPGVLSVMCALSLVGGAYLAHAVHAGIRGIGAGQWAAGLSLGLTRWGTLRHVVLPQALRMMLPSFVNQWVTLVKDSSLAYVVGVGELSFVASQVNARTMVYPAEIFVLVGAIYWLLCTGLDRLAHGVVRRAQAGAPVVMNFSGKGLERFA</sequence>
<proteinExistence type="inferred from homology"/>
<evidence type="ECO:0000256" key="3">
    <source>
        <dbReference type="ARBA" id="ARBA00022448"/>
    </source>
</evidence>
<dbReference type="InterPro" id="IPR000515">
    <property type="entry name" value="MetI-like"/>
</dbReference>
<feature type="transmembrane region" description="Helical" evidence="8">
    <location>
        <begin position="25"/>
        <end position="51"/>
    </location>
</feature>
<organism evidence="9 10">
    <name type="scientific">Variovorax boronicumulans</name>
    <dbReference type="NCBI Taxonomy" id="436515"/>
    <lineage>
        <taxon>Bacteria</taxon>
        <taxon>Pseudomonadati</taxon>
        <taxon>Pseudomonadota</taxon>
        <taxon>Betaproteobacteria</taxon>
        <taxon>Burkholderiales</taxon>
        <taxon>Comamonadaceae</taxon>
        <taxon>Variovorax</taxon>
    </lineage>
</organism>
<evidence type="ECO:0000256" key="4">
    <source>
        <dbReference type="ARBA" id="ARBA00022475"/>
    </source>
</evidence>
<evidence type="ECO:0000256" key="5">
    <source>
        <dbReference type="ARBA" id="ARBA00022692"/>
    </source>
</evidence>